<proteinExistence type="predicted"/>
<dbReference type="InterPro" id="IPR036105">
    <property type="entry name" value="DiNase_FeMo-co_biosyn_sf"/>
</dbReference>
<dbReference type="Gene3D" id="3.30.420.130">
    <property type="entry name" value="Dinitrogenase iron-molybdenum cofactor biosynthesis domain"/>
    <property type="match status" value="1"/>
</dbReference>
<comment type="caution">
    <text evidence="2">The sequence shown here is derived from an EMBL/GenBank/DDBJ whole genome shotgun (WGS) entry which is preliminary data.</text>
</comment>
<evidence type="ECO:0000313" key="2">
    <source>
        <dbReference type="EMBL" id="OGZ33690.1"/>
    </source>
</evidence>
<evidence type="ECO:0000313" key="3">
    <source>
        <dbReference type="Proteomes" id="UP000177725"/>
    </source>
</evidence>
<dbReference type="Proteomes" id="UP000177725">
    <property type="component" value="Unassembled WGS sequence"/>
</dbReference>
<dbReference type="PANTHER" id="PTHR42983">
    <property type="entry name" value="DINITROGENASE IRON-MOLYBDENUM COFACTOR PROTEIN-RELATED"/>
    <property type="match status" value="1"/>
</dbReference>
<dbReference type="Pfam" id="PF02579">
    <property type="entry name" value="Nitro_FeMo-Co"/>
    <property type="match status" value="1"/>
</dbReference>
<dbReference type="EMBL" id="MHMV01000042">
    <property type="protein sequence ID" value="OGZ33690.1"/>
    <property type="molecule type" value="Genomic_DNA"/>
</dbReference>
<organism evidence="2 3">
    <name type="scientific">Candidatus Portnoybacteria bacterium RBG_13_41_18</name>
    <dbReference type="NCBI Taxonomy" id="1801991"/>
    <lineage>
        <taxon>Bacteria</taxon>
        <taxon>Candidatus Portnoyibacteriota</taxon>
    </lineage>
</organism>
<name>A0A1G2F7T6_9BACT</name>
<feature type="domain" description="Dinitrogenase iron-molybdenum cofactor biosynthesis" evidence="1">
    <location>
        <begin position="14"/>
        <end position="101"/>
    </location>
</feature>
<dbReference type="SUPFAM" id="SSF53146">
    <property type="entry name" value="Nitrogenase accessory factor-like"/>
    <property type="match status" value="1"/>
</dbReference>
<dbReference type="PANTHER" id="PTHR42983:SF1">
    <property type="entry name" value="IRON-MOLYBDENUM PROTEIN"/>
    <property type="match status" value="1"/>
</dbReference>
<dbReference type="InterPro" id="IPR003731">
    <property type="entry name" value="Di-Nase_FeMo-co_biosynth"/>
</dbReference>
<protein>
    <recommendedName>
        <fullName evidence="1">Dinitrogenase iron-molybdenum cofactor biosynthesis domain-containing protein</fullName>
    </recommendedName>
</protein>
<gene>
    <name evidence="2" type="ORF">A2174_00685</name>
</gene>
<sequence>MKIVIPTNNKNGLDDKIAEHFGRCLTYTFLNEKGEIIEIIDNTSEHMGGKGLPPELMKNHGADILLCKDLGPRALNLCGELGIEVYVCQAETVKEIFERWKNNEIKKADLKDVCERHKL</sequence>
<dbReference type="AlphaFoldDB" id="A0A1G2F7T6"/>
<dbReference type="CDD" id="cd00851">
    <property type="entry name" value="MTH1175"/>
    <property type="match status" value="1"/>
</dbReference>
<accession>A0A1G2F7T6</accession>
<dbReference type="InterPro" id="IPR033913">
    <property type="entry name" value="MTH1175_dom"/>
</dbReference>
<reference evidence="2 3" key="1">
    <citation type="journal article" date="2016" name="Nat. Commun.">
        <title>Thousands of microbial genomes shed light on interconnected biogeochemical processes in an aquifer system.</title>
        <authorList>
            <person name="Anantharaman K."/>
            <person name="Brown C.T."/>
            <person name="Hug L.A."/>
            <person name="Sharon I."/>
            <person name="Castelle C.J."/>
            <person name="Probst A.J."/>
            <person name="Thomas B.C."/>
            <person name="Singh A."/>
            <person name="Wilkins M.J."/>
            <person name="Karaoz U."/>
            <person name="Brodie E.L."/>
            <person name="Williams K.H."/>
            <person name="Hubbard S.S."/>
            <person name="Banfield J.F."/>
        </authorList>
    </citation>
    <scope>NUCLEOTIDE SEQUENCE [LARGE SCALE GENOMIC DNA]</scope>
</reference>
<evidence type="ECO:0000259" key="1">
    <source>
        <dbReference type="Pfam" id="PF02579"/>
    </source>
</evidence>